<name>A0A0A9A7Z9_ARUDO</name>
<reference evidence="1" key="1">
    <citation type="submission" date="2014-09" db="EMBL/GenBank/DDBJ databases">
        <authorList>
            <person name="Magalhaes I.L.F."/>
            <person name="Oliveira U."/>
            <person name="Santos F.R."/>
            <person name="Vidigal T.H.D.A."/>
            <person name="Brescovit A.D."/>
            <person name="Santos A.J."/>
        </authorList>
    </citation>
    <scope>NUCLEOTIDE SEQUENCE</scope>
    <source>
        <tissue evidence="1">Shoot tissue taken approximately 20 cm above the soil surface</tissue>
    </source>
</reference>
<protein>
    <submittedName>
        <fullName evidence="1">Uncharacterized protein</fullName>
    </submittedName>
</protein>
<dbReference type="AlphaFoldDB" id="A0A0A9A7Z9"/>
<dbReference type="EMBL" id="GBRH01250684">
    <property type="protein sequence ID" value="JAD47211.1"/>
    <property type="molecule type" value="Transcribed_RNA"/>
</dbReference>
<sequence length="19" mass="1844">MSTHGPRLPGLAAAHDGGV</sequence>
<accession>A0A0A9A7Z9</accession>
<proteinExistence type="predicted"/>
<evidence type="ECO:0000313" key="1">
    <source>
        <dbReference type="EMBL" id="JAD47211.1"/>
    </source>
</evidence>
<organism evidence="1">
    <name type="scientific">Arundo donax</name>
    <name type="common">Giant reed</name>
    <name type="synonym">Donax arundinaceus</name>
    <dbReference type="NCBI Taxonomy" id="35708"/>
    <lineage>
        <taxon>Eukaryota</taxon>
        <taxon>Viridiplantae</taxon>
        <taxon>Streptophyta</taxon>
        <taxon>Embryophyta</taxon>
        <taxon>Tracheophyta</taxon>
        <taxon>Spermatophyta</taxon>
        <taxon>Magnoliopsida</taxon>
        <taxon>Liliopsida</taxon>
        <taxon>Poales</taxon>
        <taxon>Poaceae</taxon>
        <taxon>PACMAD clade</taxon>
        <taxon>Arundinoideae</taxon>
        <taxon>Arundineae</taxon>
        <taxon>Arundo</taxon>
    </lineage>
</organism>
<reference evidence="1" key="2">
    <citation type="journal article" date="2015" name="Data Brief">
        <title>Shoot transcriptome of the giant reed, Arundo donax.</title>
        <authorList>
            <person name="Barrero R.A."/>
            <person name="Guerrero F.D."/>
            <person name="Moolhuijzen P."/>
            <person name="Goolsby J.A."/>
            <person name="Tidwell J."/>
            <person name="Bellgard S.E."/>
            <person name="Bellgard M.I."/>
        </authorList>
    </citation>
    <scope>NUCLEOTIDE SEQUENCE</scope>
    <source>
        <tissue evidence="1">Shoot tissue taken approximately 20 cm above the soil surface</tissue>
    </source>
</reference>